<dbReference type="InterPro" id="IPR035897">
    <property type="entry name" value="Toll_tir_struct_dom_sf"/>
</dbReference>
<accession>A0A813IDX8</accession>
<evidence type="ECO:0000313" key="2">
    <source>
        <dbReference type="Proteomes" id="UP000626109"/>
    </source>
</evidence>
<protein>
    <recommendedName>
        <fullName evidence="3">TIR domain-containing protein</fullName>
    </recommendedName>
</protein>
<dbReference type="Proteomes" id="UP000626109">
    <property type="component" value="Unassembled WGS sequence"/>
</dbReference>
<proteinExistence type="predicted"/>
<organism evidence="1 2">
    <name type="scientific">Polarella glacialis</name>
    <name type="common">Dinoflagellate</name>
    <dbReference type="NCBI Taxonomy" id="89957"/>
    <lineage>
        <taxon>Eukaryota</taxon>
        <taxon>Sar</taxon>
        <taxon>Alveolata</taxon>
        <taxon>Dinophyceae</taxon>
        <taxon>Suessiales</taxon>
        <taxon>Suessiaceae</taxon>
        <taxon>Polarella</taxon>
    </lineage>
</organism>
<dbReference type="SUPFAM" id="SSF52200">
    <property type="entry name" value="Toll/Interleukin receptor TIR domain"/>
    <property type="match status" value="1"/>
</dbReference>
<dbReference type="EMBL" id="CAJNNW010007102">
    <property type="protein sequence ID" value="CAE8648910.1"/>
    <property type="molecule type" value="Genomic_DNA"/>
</dbReference>
<evidence type="ECO:0000313" key="1">
    <source>
        <dbReference type="EMBL" id="CAE8648910.1"/>
    </source>
</evidence>
<dbReference type="Gene3D" id="3.40.50.10140">
    <property type="entry name" value="Toll/interleukin-1 receptor homology (TIR) domain"/>
    <property type="match status" value="1"/>
</dbReference>
<comment type="caution">
    <text evidence="1">The sequence shown here is derived from an EMBL/GenBank/DDBJ whole genome shotgun (WGS) entry which is preliminary data.</text>
</comment>
<sequence>MLPPFGIMGRHETAEIPEPLPISLWCTVMGGCTCFATLIMWARLIDLAESTSTKVSYFFDRLCINQSDAELKQAGIDSIGAYLRNSDSMLVLWAPEYFTRLWCVFELAVFLERTQMQNSNASFITHTQK</sequence>
<name>A0A813IDX8_POLGL</name>
<gene>
    <name evidence="1" type="ORF">PGLA2088_LOCUS6982</name>
</gene>
<reference evidence="1" key="1">
    <citation type="submission" date="2021-02" db="EMBL/GenBank/DDBJ databases">
        <authorList>
            <person name="Dougan E. K."/>
            <person name="Rhodes N."/>
            <person name="Thang M."/>
            <person name="Chan C."/>
        </authorList>
    </citation>
    <scope>NUCLEOTIDE SEQUENCE</scope>
</reference>
<evidence type="ECO:0008006" key="3">
    <source>
        <dbReference type="Google" id="ProtNLM"/>
    </source>
</evidence>
<dbReference type="AlphaFoldDB" id="A0A813IDX8"/>